<dbReference type="STRING" id="1777138.AWB77_02136"/>
<reference evidence="2" key="1">
    <citation type="submission" date="2016-01" db="EMBL/GenBank/DDBJ databases">
        <authorList>
            <person name="Peeters C."/>
        </authorList>
    </citation>
    <scope>NUCLEOTIDE SEQUENCE</scope>
    <source>
        <strain evidence="2">LMG 29320</strain>
    </source>
</reference>
<evidence type="ECO:0000313" key="3">
    <source>
        <dbReference type="Proteomes" id="UP000054903"/>
    </source>
</evidence>
<sequence length="259" mass="28199">MITPLLGWCGPLRHAPLMQQAGLDYIEAQLVPLHIEDDAAFAQAKSLIKALPLPALAFSYLFPHDFRLVGPDKNDARNRAYFDRVVHLLAMANARVVVLGSGWTRNIPDGWTRRDAEDDFLHALDWCADALCGCGTTLVIEPLNRKESTLVNSVADGARLAHTLNRPEVRALADFYHMDEEAEPLGEVNAHAGSLAHVHLADTGRLNPGTGSYDYAAFFGHLKAGGYTGLLSSECGIDGDPVIGMRESAAFLRRAWDAA</sequence>
<name>A0A158AUX7_9BURK</name>
<feature type="domain" description="Xylose isomerase-like TIM barrel" evidence="1">
    <location>
        <begin position="19"/>
        <end position="254"/>
    </location>
</feature>
<gene>
    <name evidence="2" type="ORF">AWB77_02136</name>
</gene>
<evidence type="ECO:0000313" key="2">
    <source>
        <dbReference type="EMBL" id="SAK61529.1"/>
    </source>
</evidence>
<protein>
    <submittedName>
        <fullName evidence="2">Xylose isomerase domain-containing protein</fullName>
    </submittedName>
</protein>
<comment type="caution">
    <text evidence="2">The sequence shown here is derived from an EMBL/GenBank/DDBJ whole genome shotgun (WGS) entry which is preliminary data.</text>
</comment>
<dbReference type="Proteomes" id="UP000054903">
    <property type="component" value="Unassembled WGS sequence"/>
</dbReference>
<dbReference type="SUPFAM" id="SSF51658">
    <property type="entry name" value="Xylose isomerase-like"/>
    <property type="match status" value="1"/>
</dbReference>
<keyword evidence="3" id="KW-1185">Reference proteome</keyword>
<dbReference type="AlphaFoldDB" id="A0A158AUX7"/>
<proteinExistence type="predicted"/>
<dbReference type="PANTHER" id="PTHR12110">
    <property type="entry name" value="HYDROXYPYRUVATE ISOMERASE"/>
    <property type="match status" value="1"/>
</dbReference>
<evidence type="ECO:0000259" key="1">
    <source>
        <dbReference type="Pfam" id="PF01261"/>
    </source>
</evidence>
<dbReference type="Gene3D" id="3.20.20.150">
    <property type="entry name" value="Divalent-metal-dependent TIM barrel enzymes"/>
    <property type="match status" value="1"/>
</dbReference>
<dbReference type="GO" id="GO:0016853">
    <property type="term" value="F:isomerase activity"/>
    <property type="evidence" value="ECO:0007669"/>
    <property type="project" value="UniProtKB-KW"/>
</dbReference>
<dbReference type="EMBL" id="FCNX02000004">
    <property type="protein sequence ID" value="SAK61529.1"/>
    <property type="molecule type" value="Genomic_DNA"/>
</dbReference>
<dbReference type="InterPro" id="IPR036237">
    <property type="entry name" value="Xyl_isomerase-like_sf"/>
</dbReference>
<dbReference type="InterPro" id="IPR013022">
    <property type="entry name" value="Xyl_isomerase-like_TIM-brl"/>
</dbReference>
<accession>A0A158AUX7</accession>
<keyword evidence="2" id="KW-0413">Isomerase</keyword>
<organism evidence="2 3">
    <name type="scientific">Caballeronia fortuita</name>
    <dbReference type="NCBI Taxonomy" id="1777138"/>
    <lineage>
        <taxon>Bacteria</taxon>
        <taxon>Pseudomonadati</taxon>
        <taxon>Pseudomonadota</taxon>
        <taxon>Betaproteobacteria</taxon>
        <taxon>Burkholderiales</taxon>
        <taxon>Burkholderiaceae</taxon>
        <taxon>Caballeronia</taxon>
    </lineage>
</organism>
<dbReference type="Pfam" id="PF01261">
    <property type="entry name" value="AP_endonuc_2"/>
    <property type="match status" value="1"/>
</dbReference>
<dbReference type="InterPro" id="IPR050312">
    <property type="entry name" value="IolE/XylAMocC-like"/>
</dbReference>